<gene>
    <name evidence="1" type="ORF">ACFOOQ_10180</name>
</gene>
<reference evidence="2" key="1">
    <citation type="journal article" date="2019" name="Int. J. Syst. Evol. Microbiol.">
        <title>The Global Catalogue of Microorganisms (GCM) 10K type strain sequencing project: providing services to taxonomists for standard genome sequencing and annotation.</title>
        <authorList>
            <consortium name="The Broad Institute Genomics Platform"/>
            <consortium name="The Broad Institute Genome Sequencing Center for Infectious Disease"/>
            <person name="Wu L."/>
            <person name="Ma J."/>
        </authorList>
    </citation>
    <scope>NUCLEOTIDE SEQUENCE [LARGE SCALE GENOMIC DNA]</scope>
    <source>
        <strain evidence="2">KCTC 42182</strain>
    </source>
</reference>
<comment type="caution">
    <text evidence="1">The sequence shown here is derived from an EMBL/GenBank/DDBJ whole genome shotgun (WGS) entry which is preliminary data.</text>
</comment>
<organism evidence="1 2">
    <name type="scientific">Ferrovibrio xuzhouensis</name>
    <dbReference type="NCBI Taxonomy" id="1576914"/>
    <lineage>
        <taxon>Bacteria</taxon>
        <taxon>Pseudomonadati</taxon>
        <taxon>Pseudomonadota</taxon>
        <taxon>Alphaproteobacteria</taxon>
        <taxon>Rhodospirillales</taxon>
        <taxon>Rhodospirillaceae</taxon>
        <taxon>Ferrovibrio</taxon>
    </lineage>
</organism>
<dbReference type="PROSITE" id="PS51318">
    <property type="entry name" value="TAT"/>
    <property type="match status" value="1"/>
</dbReference>
<proteinExistence type="predicted"/>
<accession>A0ABV7VEM9</accession>
<name>A0ABV7VEM9_9PROT</name>
<protein>
    <recommendedName>
        <fullName evidence="3">DUF3299 domain-containing protein</fullName>
    </recommendedName>
</protein>
<dbReference type="Gene3D" id="2.40.50.870">
    <property type="entry name" value="Protein of unknown function (DUF3299)"/>
    <property type="match status" value="1"/>
</dbReference>
<evidence type="ECO:0008006" key="3">
    <source>
        <dbReference type="Google" id="ProtNLM"/>
    </source>
</evidence>
<evidence type="ECO:0000313" key="1">
    <source>
        <dbReference type="EMBL" id="MFC3675911.1"/>
    </source>
</evidence>
<dbReference type="InterPro" id="IPR006311">
    <property type="entry name" value="TAT_signal"/>
</dbReference>
<keyword evidence="2" id="KW-1185">Reference proteome</keyword>
<dbReference type="Proteomes" id="UP001595711">
    <property type="component" value="Unassembled WGS sequence"/>
</dbReference>
<dbReference type="EMBL" id="JBHRYJ010000002">
    <property type="protein sequence ID" value="MFC3675911.1"/>
    <property type="molecule type" value="Genomic_DNA"/>
</dbReference>
<sequence>MQRRQFLSAFTLSAAAAGGFALKPEAARAMSLEPAPAHYRLSAPAVPGALDWDDLAKAGPERFRDDAVSRFPAGLRGLDETKVAISGYMMPIQQGPQHRDFLLGGLQFHCPVCMMGDLGRIMAVRAARPVAYTDQPILLHGTLRLLEGDGSPLFYRLDGARTA</sequence>
<dbReference type="RefSeq" id="WP_379725531.1">
    <property type="nucleotide sequence ID" value="NZ_JBHRYJ010000002.1"/>
</dbReference>
<evidence type="ECO:0000313" key="2">
    <source>
        <dbReference type="Proteomes" id="UP001595711"/>
    </source>
</evidence>